<name>A0ABU5ZB55_9FLAO</name>
<sequence>METTENVKVVWLPKAEIEYYDILLYWLENNQTESYCDRIEKEVRRITSILEYNPKIGTIVDNR</sequence>
<evidence type="ECO:0008006" key="3">
    <source>
        <dbReference type="Google" id="ProtNLM"/>
    </source>
</evidence>
<dbReference type="Gene3D" id="3.30.2310.20">
    <property type="entry name" value="RelE-like"/>
    <property type="match status" value="1"/>
</dbReference>
<dbReference type="RefSeq" id="WP_323984240.1">
    <property type="nucleotide sequence ID" value="NZ_JAYKBW010000017.1"/>
</dbReference>
<organism evidence="1 2">
    <name type="scientific">Capnocytophaga gingivalis</name>
    <dbReference type="NCBI Taxonomy" id="1017"/>
    <lineage>
        <taxon>Bacteria</taxon>
        <taxon>Pseudomonadati</taxon>
        <taxon>Bacteroidota</taxon>
        <taxon>Flavobacteriia</taxon>
        <taxon>Flavobacteriales</taxon>
        <taxon>Flavobacteriaceae</taxon>
        <taxon>Capnocytophaga</taxon>
    </lineage>
</organism>
<evidence type="ECO:0000313" key="1">
    <source>
        <dbReference type="EMBL" id="MEB3076203.1"/>
    </source>
</evidence>
<dbReference type="Proteomes" id="UP001311730">
    <property type="component" value="Unassembled WGS sequence"/>
</dbReference>
<proteinExistence type="predicted"/>
<comment type="caution">
    <text evidence="1">The sequence shown here is derived from an EMBL/GenBank/DDBJ whole genome shotgun (WGS) entry which is preliminary data.</text>
</comment>
<dbReference type="InterPro" id="IPR035093">
    <property type="entry name" value="RelE/ParE_toxin_dom_sf"/>
</dbReference>
<gene>
    <name evidence="1" type="ORF">VJJ08_12995</name>
</gene>
<keyword evidence="2" id="KW-1185">Reference proteome</keyword>
<evidence type="ECO:0000313" key="2">
    <source>
        <dbReference type="Proteomes" id="UP001311730"/>
    </source>
</evidence>
<accession>A0ABU5ZB55</accession>
<reference evidence="1 2" key="1">
    <citation type="submission" date="2023-12" db="EMBL/GenBank/DDBJ databases">
        <title>Genomic sequences of Capnocytophaga and Parvimonas strains.</title>
        <authorList>
            <person name="Watt R.M."/>
            <person name="Wang M."/>
            <person name="Yang T."/>
            <person name="Tong W.M."/>
        </authorList>
    </citation>
    <scope>NUCLEOTIDE SEQUENCE [LARGE SCALE GENOMIC DNA]</scope>
    <source>
        <strain evidence="1 2">CCUG 13096</strain>
    </source>
</reference>
<dbReference type="EMBL" id="JAYKBW010000017">
    <property type="protein sequence ID" value="MEB3076203.1"/>
    <property type="molecule type" value="Genomic_DNA"/>
</dbReference>
<protein>
    <recommendedName>
        <fullName evidence="3">Type II toxin-antitoxin system RelE/ParE family toxin</fullName>
    </recommendedName>
</protein>